<evidence type="ECO:0000256" key="1">
    <source>
        <dbReference type="SAM" id="MobiDB-lite"/>
    </source>
</evidence>
<feature type="compositionally biased region" description="Acidic residues" evidence="1">
    <location>
        <begin position="1261"/>
        <end position="1276"/>
    </location>
</feature>
<sequence>MATTNLQNEYSNTTAASPRLQLNTNGDIHAEPKLSSRTSSTVDTDDVESLDSENDTTMDRIEFFLYRSRYSDEVSDMSALGFGSHTGMNTQSLETQTHTVADTTMFGEATNPITSDELEVVTTLFKLLSQVEERVAQRDEQKVEDNERRLSPVDKPEDASSSDDESSGLTGAVISVTVVTALQKYNELDTTADAKELTATHQIYEALPIAEVAEPKSARDQDFKEEAKKTTVEGAEAVEAEEVAEEVAAVESAEPVVEAAVAESEEATEQQEQATAEADVEVEAAEPVVEETAVEVEVAEAVEAEEVAEEVAAVESVEPIVEAAVAESEEATEQQEQATAEADVSTIDGAGAIGGITSDDRENATLTKDTEPVAEDASVKPAPQPKPEPEVKSLPSSGGWLKNLLFRKVTAPKSSPSAVVTTATDIAEPLNVAETAACVHGPVVEVVADSARMDTQIAAGAQEDSAAIPQDPSDQAEGDAAVALETEMESSAPVALEHQKDASQFVSSSDVESTLKTEEVEAASDTDSSAETKLDVEAVVDEQAANVEHSTDEEAVENSAVEVAAPAVEEETESVETSVDDQDVVDKDSVNAATEDVEAQVGSTDSVEEDITVHVEDAAVEVVEEAAEPEADEVVEAVKQPAEENVGATEDVVETEVAVAVQDEQVATESSAQEELDVDVTTQGALEDAVVETSEPDAAEEAESAIDFVAEAAVAEVTDLDTSAGEAVAPNAESIVVDATTEEDNVQNVAEPDAQNEPTQGPAIDAVVTEASPADTEASPAETSMEVVEGATVEGVVDEVDEVEAESAESSEADPVAEVLEEERVETEAAVVETPAISVEQATKADYFVEPVESAAQQTLEEEIVKEATEDAPAASPVEVVEATPARDEVVEEEPKAEPEPAPVETKPIDATAAVPATEEKDATATPVQKYEVDTKPISAVAFLIGRFEKIAARNAIEAANSRTSSRVSSRVSSPMPSPPSSRPYGYILDAPLKRVPSSEPKELPEEPAKVETIKEDAEAETVPEVEAPNVEEPAVESPTVEDEDDLTEEAAVEDAAVSETEEAVVEDGVAIPEAPSSTPEADTEVVAIAAEIIAAETENDPANETEEAEAEHTTTEDVVDEAETVDEASAADVFETVVNVDAEAVETDTSIVEMTMNTTEEAAEAVPDDADNDAIDADEIEVEDAEDASRETQTVTTAYETVETSILSMATPEDDALTSDTLDTTTPEAAEDDEPAVATADFTTVEAIEVYVPVYKDFTPTDEPETDNQTEEDPSDLASATKKTPVAHDESKESQATEDNQTEEPEITERRMSSISPEPPTVQTDDAAGPIEATAKATVEMTSTSQATKAVADDATAAERTPERDSAQLLPREHLTYEILGVTRANNVIMYHIYTVNGETGERSMSIPKRFSEFKLLDEKLRALGVPAAHDLPMLPKPSVGSFLRGRRSKKTIELREKAFGDFLHYITQHEELHECAVFQQFIAN</sequence>
<feature type="region of interest" description="Disordered" evidence="1">
    <location>
        <begin position="1097"/>
        <end position="1118"/>
    </location>
</feature>
<dbReference type="GO" id="GO:0035091">
    <property type="term" value="F:phosphatidylinositol binding"/>
    <property type="evidence" value="ECO:0007669"/>
    <property type="project" value="InterPro"/>
</dbReference>
<feature type="region of interest" description="Disordered" evidence="1">
    <location>
        <begin position="1258"/>
        <end position="1366"/>
    </location>
</feature>
<protein>
    <recommendedName>
        <fullName evidence="2">PX domain-containing protein</fullName>
    </recommendedName>
</protein>
<feature type="region of interest" description="Disordered" evidence="1">
    <location>
        <begin position="488"/>
        <end position="531"/>
    </location>
</feature>
<proteinExistence type="predicted"/>
<dbReference type="SUPFAM" id="SSF64268">
    <property type="entry name" value="PX domain"/>
    <property type="match status" value="1"/>
</dbReference>
<feature type="compositionally biased region" description="Polar residues" evidence="1">
    <location>
        <begin position="502"/>
        <end position="512"/>
    </location>
</feature>
<comment type="caution">
    <text evidence="3">The sequence shown here is derived from an EMBL/GenBank/DDBJ whole genome shotgun (WGS) entry which is preliminary data.</text>
</comment>
<feature type="compositionally biased region" description="Basic and acidic residues" evidence="1">
    <location>
        <begin position="1000"/>
        <end position="1017"/>
    </location>
</feature>
<dbReference type="EMBL" id="QXFY01001324">
    <property type="protein sequence ID" value="KAE9321025.1"/>
    <property type="molecule type" value="Genomic_DNA"/>
</dbReference>
<name>A0A6G0R6X4_9STRA</name>
<feature type="compositionally biased region" description="Polar residues" evidence="1">
    <location>
        <begin position="1"/>
        <end position="26"/>
    </location>
</feature>
<evidence type="ECO:0000313" key="4">
    <source>
        <dbReference type="Proteomes" id="UP000486351"/>
    </source>
</evidence>
<feature type="compositionally biased region" description="Basic and acidic residues" evidence="1">
    <location>
        <begin position="885"/>
        <end position="899"/>
    </location>
</feature>
<feature type="region of interest" description="Disordered" evidence="1">
    <location>
        <begin position="1204"/>
        <end position="1240"/>
    </location>
</feature>
<dbReference type="InterPro" id="IPR001683">
    <property type="entry name" value="PX_dom"/>
</dbReference>
<dbReference type="Gene3D" id="3.30.1520.10">
    <property type="entry name" value="Phox-like domain"/>
    <property type="match status" value="1"/>
</dbReference>
<feature type="compositionally biased region" description="Basic and acidic residues" evidence="1">
    <location>
        <begin position="135"/>
        <end position="158"/>
    </location>
</feature>
<evidence type="ECO:0000259" key="2">
    <source>
        <dbReference type="PROSITE" id="PS50195"/>
    </source>
</evidence>
<dbReference type="Proteomes" id="UP000486351">
    <property type="component" value="Unassembled WGS sequence"/>
</dbReference>
<dbReference type="PROSITE" id="PS50195">
    <property type="entry name" value="PX"/>
    <property type="match status" value="1"/>
</dbReference>
<feature type="region of interest" description="Disordered" evidence="1">
    <location>
        <begin position="885"/>
        <end position="926"/>
    </location>
</feature>
<gene>
    <name evidence="3" type="ORF">PF008_g17903</name>
</gene>
<feature type="compositionally biased region" description="Low complexity" evidence="1">
    <location>
        <begin position="334"/>
        <end position="350"/>
    </location>
</feature>
<feature type="compositionally biased region" description="Acidic residues" evidence="1">
    <location>
        <begin position="1040"/>
        <end position="1053"/>
    </location>
</feature>
<feature type="region of interest" description="Disordered" evidence="1">
    <location>
        <begin position="958"/>
        <end position="1083"/>
    </location>
</feature>
<reference evidence="3 4" key="1">
    <citation type="submission" date="2018-09" db="EMBL/GenBank/DDBJ databases">
        <title>Genomic investigation of the strawberry pathogen Phytophthora fragariae indicates pathogenicity is determined by transcriptional variation in three key races.</title>
        <authorList>
            <person name="Adams T.M."/>
            <person name="Armitage A.D."/>
            <person name="Sobczyk M.K."/>
            <person name="Bates H.J."/>
            <person name="Dunwell J.M."/>
            <person name="Nellist C.F."/>
            <person name="Harrison R.J."/>
        </authorList>
    </citation>
    <scope>NUCLEOTIDE SEQUENCE [LARGE SCALE GENOMIC DNA]</scope>
    <source>
        <strain evidence="3 4">NOV-77</strain>
    </source>
</reference>
<dbReference type="Pfam" id="PF00787">
    <property type="entry name" value="PX"/>
    <property type="match status" value="1"/>
</dbReference>
<feature type="compositionally biased region" description="Acidic residues" evidence="1">
    <location>
        <begin position="43"/>
        <end position="52"/>
    </location>
</feature>
<feature type="region of interest" description="Disordered" evidence="1">
    <location>
        <begin position="325"/>
        <end position="397"/>
    </location>
</feature>
<feature type="compositionally biased region" description="Basic and acidic residues" evidence="1">
    <location>
        <begin position="358"/>
        <end position="371"/>
    </location>
</feature>
<feature type="region of interest" description="Disordered" evidence="1">
    <location>
        <begin position="262"/>
        <end position="281"/>
    </location>
</feature>
<organism evidence="3 4">
    <name type="scientific">Phytophthora fragariae</name>
    <dbReference type="NCBI Taxonomy" id="53985"/>
    <lineage>
        <taxon>Eukaryota</taxon>
        <taxon>Sar</taxon>
        <taxon>Stramenopiles</taxon>
        <taxon>Oomycota</taxon>
        <taxon>Peronosporomycetes</taxon>
        <taxon>Peronosporales</taxon>
        <taxon>Peronosporaceae</taxon>
        <taxon>Phytophthora</taxon>
    </lineage>
</organism>
<feature type="region of interest" description="Disordered" evidence="1">
    <location>
        <begin position="1"/>
        <end position="52"/>
    </location>
</feature>
<feature type="compositionally biased region" description="Basic and acidic residues" evidence="1">
    <location>
        <begin position="1287"/>
        <end position="1296"/>
    </location>
</feature>
<feature type="compositionally biased region" description="Acidic residues" evidence="1">
    <location>
        <begin position="1098"/>
        <end position="1110"/>
    </location>
</feature>
<dbReference type="InterPro" id="IPR036871">
    <property type="entry name" value="PX_dom_sf"/>
</dbReference>
<feature type="compositionally biased region" description="Low complexity" evidence="1">
    <location>
        <begin position="1219"/>
        <end position="1229"/>
    </location>
</feature>
<feature type="compositionally biased region" description="Polar residues" evidence="1">
    <location>
        <begin position="1314"/>
        <end position="1325"/>
    </location>
</feature>
<feature type="compositionally biased region" description="Low complexity" evidence="1">
    <location>
        <begin position="1025"/>
        <end position="1039"/>
    </location>
</feature>
<feature type="domain" description="PX" evidence="2">
    <location>
        <begin position="1373"/>
        <end position="1486"/>
    </location>
</feature>
<accession>A0A6G0R6X4</accession>
<dbReference type="CDD" id="cd06093">
    <property type="entry name" value="PX_domain"/>
    <property type="match status" value="1"/>
</dbReference>
<feature type="region of interest" description="Disordered" evidence="1">
    <location>
        <begin position="135"/>
        <end position="168"/>
    </location>
</feature>
<evidence type="ECO:0000313" key="3">
    <source>
        <dbReference type="EMBL" id="KAE9321025.1"/>
    </source>
</evidence>
<feature type="compositionally biased region" description="Low complexity" evidence="1">
    <location>
        <begin position="962"/>
        <end position="975"/>
    </location>
</feature>